<dbReference type="AlphaFoldDB" id="A0A1S7TKP5"/>
<organism evidence="2 3">
    <name type="scientific">Agrobacterium deltaense NCPPB 1641</name>
    <dbReference type="NCBI Taxonomy" id="1183425"/>
    <lineage>
        <taxon>Bacteria</taxon>
        <taxon>Pseudomonadati</taxon>
        <taxon>Pseudomonadota</taxon>
        <taxon>Alphaproteobacteria</taxon>
        <taxon>Hyphomicrobiales</taxon>
        <taxon>Rhizobiaceae</taxon>
        <taxon>Rhizobium/Agrobacterium group</taxon>
        <taxon>Agrobacterium</taxon>
    </lineage>
</organism>
<evidence type="ECO:0008006" key="4">
    <source>
        <dbReference type="Google" id="ProtNLM"/>
    </source>
</evidence>
<protein>
    <recommendedName>
        <fullName evidence="4">Lipoprotein</fullName>
    </recommendedName>
</protein>
<name>A0A1S7TKP5_9HYPH</name>
<dbReference type="Proteomes" id="UP000192140">
    <property type="component" value="Unassembled WGS sequence"/>
</dbReference>
<evidence type="ECO:0000256" key="1">
    <source>
        <dbReference type="SAM" id="SignalP"/>
    </source>
</evidence>
<sequence length="180" mass="19357">MKITTIFIAAGAALLLAGCQTAKPLSPEQQAKQDEYNRENDRVAKADCGLVDLLNQRRTKVDEKPLHAPDCAYMRRNNTLVGFDGRPTPLPNFAFNGIPVPIGGVVALAQAAEKATNEERAKKAQIPAHLKSEDGAIVYRKMILRGFKETEVAVVADSGAFSHAAVATGRGRQYLASGAR</sequence>
<keyword evidence="3" id="KW-1185">Reference proteome</keyword>
<proteinExistence type="predicted"/>
<evidence type="ECO:0000313" key="3">
    <source>
        <dbReference type="Proteomes" id="UP000192140"/>
    </source>
</evidence>
<accession>A0A1S7TKP5</accession>
<gene>
    <name evidence="2" type="ORF">AGR7A_Cc200024</name>
</gene>
<keyword evidence="1" id="KW-0732">Signal</keyword>
<reference evidence="2" key="1">
    <citation type="submission" date="2016-01" db="EMBL/GenBank/DDBJ databases">
        <authorList>
            <person name="Regsiter A."/>
            <person name="william w."/>
        </authorList>
    </citation>
    <scope>NUCLEOTIDE SEQUENCE</scope>
    <source>
        <strain evidence="2">NCPPB 1641</strain>
    </source>
</reference>
<dbReference type="PROSITE" id="PS51257">
    <property type="entry name" value="PROKAR_LIPOPROTEIN"/>
    <property type="match status" value="1"/>
</dbReference>
<dbReference type="RefSeq" id="WP_080851907.1">
    <property type="nucleotide sequence ID" value="NZ_LT009775.1"/>
</dbReference>
<feature type="chain" id="PRO_5012210443" description="Lipoprotein" evidence="1">
    <location>
        <begin position="23"/>
        <end position="180"/>
    </location>
</feature>
<comment type="caution">
    <text evidence="2">The sequence shown here is derived from an EMBL/GenBank/DDBJ whole genome shotgun (WGS) entry which is preliminary data.</text>
</comment>
<dbReference type="EMBL" id="FCNP01000013">
    <property type="protein sequence ID" value="CVI55188.1"/>
    <property type="molecule type" value="Genomic_DNA"/>
</dbReference>
<evidence type="ECO:0000313" key="2">
    <source>
        <dbReference type="EMBL" id="CVI55188.1"/>
    </source>
</evidence>
<feature type="signal peptide" evidence="1">
    <location>
        <begin position="1"/>
        <end position="22"/>
    </location>
</feature>